<dbReference type="AlphaFoldDB" id="A0A4Y2DC52"/>
<gene>
    <name evidence="1" type="ORF">AVEN_148215_1</name>
</gene>
<reference evidence="1 2" key="1">
    <citation type="journal article" date="2019" name="Sci. Rep.">
        <title>Orb-weaving spider Araneus ventricosus genome elucidates the spidroin gene catalogue.</title>
        <authorList>
            <person name="Kono N."/>
            <person name="Nakamura H."/>
            <person name="Ohtoshi R."/>
            <person name="Moran D.A.P."/>
            <person name="Shinohara A."/>
            <person name="Yoshida Y."/>
            <person name="Fujiwara M."/>
            <person name="Mori M."/>
            <person name="Tomita M."/>
            <person name="Arakawa K."/>
        </authorList>
    </citation>
    <scope>NUCLEOTIDE SEQUENCE [LARGE SCALE GENOMIC DNA]</scope>
</reference>
<name>A0A4Y2DC52_ARAVE</name>
<proteinExistence type="predicted"/>
<dbReference type="EMBL" id="BGPR01000332">
    <property type="protein sequence ID" value="GBM13697.1"/>
    <property type="molecule type" value="Genomic_DNA"/>
</dbReference>
<sequence>MWAWCTPNLMSWAKRTSAGVGKGMTTQVLSSSSDRGSKVRDVFVISEPTGAKLKATAQATLTKFQHWTDKHQLKVSTEKSTTILISRLVSGPRVKWDQIIKRSTSLKYLGVIIDNKLNWADHLINLKTKLTHLHQKITRIAGTNWGLNKDLRRRLYKTVAERMILHGAAAWAYPLSTRQSRLLNSIQRKFLLNVTGAYSTTPTAALQVIEGIIPLHTKAEQEAVYVRRARLRKTSNYNNINFNPNNYEDGTTSTKFHPAIFQLEDRISLKKQFLPVPGLNIYTDGSKIEDKTGSAFCVMEDITKYEWMAQLSSLQHSLPSRASCYTGGLSLGKQDQPTDKGVAHVGYSGNEAADLLAKKATQEGIPTFIPAPRNHIKSLLQKESIIRWQKEWDNGETGRNVHNVLPKGKTTPTPWQRPEIMFVTGPGPFPTYLKRFNIRSSDSCVCGNLGNPLHYATSCLFTTSYHLRKPSADLEPLWWKRVMTNNNSRAKIRKLIYFIAENEILLFPKDGDNN</sequence>
<accession>A0A4Y2DC52</accession>
<protein>
    <recommendedName>
        <fullName evidence="3">RNase H type-1 domain-containing protein</fullName>
    </recommendedName>
</protein>
<organism evidence="1 2">
    <name type="scientific">Araneus ventricosus</name>
    <name type="common">Orbweaver spider</name>
    <name type="synonym">Epeira ventricosa</name>
    <dbReference type="NCBI Taxonomy" id="182803"/>
    <lineage>
        <taxon>Eukaryota</taxon>
        <taxon>Metazoa</taxon>
        <taxon>Ecdysozoa</taxon>
        <taxon>Arthropoda</taxon>
        <taxon>Chelicerata</taxon>
        <taxon>Arachnida</taxon>
        <taxon>Araneae</taxon>
        <taxon>Araneomorphae</taxon>
        <taxon>Entelegynae</taxon>
        <taxon>Araneoidea</taxon>
        <taxon>Araneidae</taxon>
        <taxon>Araneus</taxon>
    </lineage>
</organism>
<evidence type="ECO:0000313" key="1">
    <source>
        <dbReference type="EMBL" id="GBM13697.1"/>
    </source>
</evidence>
<evidence type="ECO:0008006" key="3">
    <source>
        <dbReference type="Google" id="ProtNLM"/>
    </source>
</evidence>
<evidence type="ECO:0000313" key="2">
    <source>
        <dbReference type="Proteomes" id="UP000499080"/>
    </source>
</evidence>
<dbReference type="Proteomes" id="UP000499080">
    <property type="component" value="Unassembled WGS sequence"/>
</dbReference>
<dbReference type="OrthoDB" id="3261222at2759"/>
<comment type="caution">
    <text evidence="1">The sequence shown here is derived from an EMBL/GenBank/DDBJ whole genome shotgun (WGS) entry which is preliminary data.</text>
</comment>
<keyword evidence="2" id="KW-1185">Reference proteome</keyword>